<dbReference type="AlphaFoldDB" id="A0A450XTZ8"/>
<protein>
    <submittedName>
        <fullName evidence="1">Uncharacterized protein</fullName>
    </submittedName>
</protein>
<evidence type="ECO:0000313" key="2">
    <source>
        <dbReference type="EMBL" id="VFK34593.1"/>
    </source>
</evidence>
<accession>A0A450XTZ8</accession>
<gene>
    <name evidence="1" type="ORF">BECKMB1821G_GA0114241_11246</name>
    <name evidence="3" type="ORF">BECKMB1821H_GA0114242_107918</name>
    <name evidence="2" type="ORF">BECKMB1821I_GA0114274_10776</name>
</gene>
<evidence type="ECO:0000313" key="3">
    <source>
        <dbReference type="EMBL" id="VFK76867.1"/>
    </source>
</evidence>
<dbReference type="EMBL" id="CAADGH010000079">
    <property type="protein sequence ID" value="VFK76867.1"/>
    <property type="molecule type" value="Genomic_DNA"/>
</dbReference>
<organism evidence="1">
    <name type="scientific">Candidatus Kentrum sp. MB</name>
    <dbReference type="NCBI Taxonomy" id="2138164"/>
    <lineage>
        <taxon>Bacteria</taxon>
        <taxon>Pseudomonadati</taxon>
        <taxon>Pseudomonadota</taxon>
        <taxon>Gammaproteobacteria</taxon>
        <taxon>Candidatus Kentrum</taxon>
    </lineage>
</organism>
<reference evidence="1" key="1">
    <citation type="submission" date="2019-02" db="EMBL/GenBank/DDBJ databases">
        <authorList>
            <person name="Gruber-Vodicka R. H."/>
            <person name="Seah K. B. B."/>
        </authorList>
    </citation>
    <scope>NUCLEOTIDE SEQUENCE</scope>
    <source>
        <strain evidence="1">BECK_BZ197</strain>
        <strain evidence="3">BECK_BZ198</strain>
        <strain evidence="2">BECK_BZ199</strain>
    </source>
</reference>
<evidence type="ECO:0000313" key="1">
    <source>
        <dbReference type="EMBL" id="VFK32742.1"/>
    </source>
</evidence>
<name>A0A450XTZ8_9GAMM</name>
<dbReference type="EMBL" id="CAADFO010000124">
    <property type="protein sequence ID" value="VFK32742.1"/>
    <property type="molecule type" value="Genomic_DNA"/>
</dbReference>
<sequence length="131" mass="15506">MAMNQWNTVGWRGGERIFGCVLCGRKRITPHFMRIRLIVVSAEEKKVSVADLFIKKSIELALVLVKRGEDKRKMMDDIVFRISESKVLTPKQRQFLKLQLSDEEYKSFWDVVMHSKTKDELIRRYKEERGT</sequence>
<proteinExistence type="predicted"/>
<dbReference type="EMBL" id="CAADFQ010000077">
    <property type="protein sequence ID" value="VFK34593.1"/>
    <property type="molecule type" value="Genomic_DNA"/>
</dbReference>